<evidence type="ECO:0000313" key="1">
    <source>
        <dbReference type="EMBL" id="OBR82908.1"/>
    </source>
</evidence>
<organism evidence="1">
    <name type="scientific">Kwoniella dejecticola CBS 10117</name>
    <dbReference type="NCBI Taxonomy" id="1296121"/>
    <lineage>
        <taxon>Eukaryota</taxon>
        <taxon>Fungi</taxon>
        <taxon>Dikarya</taxon>
        <taxon>Basidiomycota</taxon>
        <taxon>Agaricomycotina</taxon>
        <taxon>Tremellomycetes</taxon>
        <taxon>Tremellales</taxon>
        <taxon>Cryptococcaceae</taxon>
        <taxon>Kwoniella</taxon>
    </lineage>
</organism>
<dbReference type="RefSeq" id="XP_018260750.1">
    <property type="nucleotide sequence ID" value="XM_018409747.1"/>
</dbReference>
<proteinExistence type="predicted"/>
<evidence type="ECO:0000313" key="3">
    <source>
        <dbReference type="Proteomes" id="UP000078595"/>
    </source>
</evidence>
<keyword evidence="3" id="KW-1185">Reference proteome</keyword>
<dbReference type="VEuPathDB" id="FungiDB:I303_06466"/>
<dbReference type="KEGG" id="kdj:28970165"/>
<name>A0A1A5ZYM9_9TREE</name>
<gene>
    <name evidence="1" type="ORF">I303_06466</name>
    <name evidence="2" type="ORF">I303_107065</name>
</gene>
<sequence>MSTTPQTSKYTEIAYLIYGIANVFTDPVDKHTTFDIVSVEPPFGDKSANELSRLMQARLRTARRYDLADEHEVDGSVYTKIYPAETRRAHAWSSLNDGVDKVHIDGLLADKIKSLADTATQGPTTPETITGVMIACHDSDDLHVRLHGMPQNLPSGYNRDEGYGEHSIPAAPSSHLSGYRSLGTGYAPSIGSEVSPGQSTPTSSAWNLPSTSTALRGLSLTTPIESGSATFKMKVSSKLERSGKLMVWSIKQLQTDDSGMDDDTRSATLLNKVLSDNMICLATTNNGEIFKVGNNPKRYALRVKSVTNVNDANNPSRWNDDGTHQSDYDYSVSEVMAESMLTKGSFAERDQTGTFYLHKRENKRTASDPGPENIVKTMTVDNFRNPPNYLGLPFQR</sequence>
<reference evidence="2" key="3">
    <citation type="submission" date="2024-02" db="EMBL/GenBank/DDBJ databases">
        <title>Comparative genomics of Cryptococcus and Kwoniella reveals pathogenesis evolution and contrasting modes of karyotype evolution via chromosome fusion or intercentromeric recombination.</title>
        <authorList>
            <person name="Coelho M.A."/>
            <person name="David-Palma M."/>
            <person name="Shea T."/>
            <person name="Bowers K."/>
            <person name="McGinley-Smith S."/>
            <person name="Mohammad A.W."/>
            <person name="Gnirke A."/>
            <person name="Yurkov A.M."/>
            <person name="Nowrousian M."/>
            <person name="Sun S."/>
            <person name="Cuomo C.A."/>
            <person name="Heitman J."/>
        </authorList>
    </citation>
    <scope>NUCLEOTIDE SEQUENCE</scope>
    <source>
        <strain evidence="2">CBS 10117</strain>
    </source>
</reference>
<dbReference type="GeneID" id="28970165"/>
<protein>
    <submittedName>
        <fullName evidence="1">Uncharacterized protein</fullName>
    </submittedName>
</protein>
<reference evidence="1" key="1">
    <citation type="submission" date="2013-07" db="EMBL/GenBank/DDBJ databases">
        <title>The Genome Sequence of Cryptococcus dejecticola CBS10117.</title>
        <authorList>
            <consortium name="The Broad Institute Genome Sequencing Platform"/>
            <person name="Cuomo C."/>
            <person name="Litvintseva A."/>
            <person name="Chen Y."/>
            <person name="Heitman J."/>
            <person name="Sun S."/>
            <person name="Springer D."/>
            <person name="Dromer F."/>
            <person name="Young S.K."/>
            <person name="Zeng Q."/>
            <person name="Gargeya S."/>
            <person name="Fitzgerald M."/>
            <person name="Abouelleil A."/>
            <person name="Alvarado L."/>
            <person name="Berlin A.M."/>
            <person name="Chapman S.B."/>
            <person name="Dewar J."/>
            <person name="Goldberg J."/>
            <person name="Griggs A."/>
            <person name="Gujja S."/>
            <person name="Hansen M."/>
            <person name="Howarth C."/>
            <person name="Imamovic A."/>
            <person name="Larimer J."/>
            <person name="McCowan C."/>
            <person name="Murphy C."/>
            <person name="Pearson M."/>
            <person name="Priest M."/>
            <person name="Roberts A."/>
            <person name="Saif S."/>
            <person name="Shea T."/>
            <person name="Sykes S."/>
            <person name="Wortman J."/>
            <person name="Nusbaum C."/>
            <person name="Birren B."/>
        </authorList>
    </citation>
    <scope>NUCLEOTIDE SEQUENCE [LARGE SCALE GENOMIC DNA]</scope>
    <source>
        <strain evidence="1">CBS 10117</strain>
    </source>
</reference>
<dbReference type="AlphaFoldDB" id="A0A1A5ZYM9"/>
<dbReference type="Proteomes" id="UP000078595">
    <property type="component" value="Chromosome 9"/>
</dbReference>
<dbReference type="EMBL" id="KI894034">
    <property type="protein sequence ID" value="OBR82908.1"/>
    <property type="molecule type" value="Genomic_DNA"/>
</dbReference>
<reference evidence="2" key="2">
    <citation type="submission" date="2013-07" db="EMBL/GenBank/DDBJ databases">
        <authorList>
            <consortium name="The Broad Institute Genome Sequencing Platform"/>
            <person name="Cuomo C."/>
            <person name="Litvintseva A."/>
            <person name="Chen Y."/>
            <person name="Heitman J."/>
            <person name="Sun S."/>
            <person name="Springer D."/>
            <person name="Dromer F."/>
            <person name="Young S.K."/>
            <person name="Zeng Q."/>
            <person name="Gargeya S."/>
            <person name="Fitzgerald M."/>
            <person name="Abouelleil A."/>
            <person name="Alvarado L."/>
            <person name="Berlin A.M."/>
            <person name="Chapman S.B."/>
            <person name="Dewar J."/>
            <person name="Goldberg J."/>
            <person name="Griggs A."/>
            <person name="Gujja S."/>
            <person name="Hansen M."/>
            <person name="Howarth C."/>
            <person name="Imamovic A."/>
            <person name="Larimer J."/>
            <person name="McCowan C."/>
            <person name="Murphy C."/>
            <person name="Pearson M."/>
            <person name="Priest M."/>
            <person name="Roberts A."/>
            <person name="Saif S."/>
            <person name="Shea T."/>
            <person name="Sykes S."/>
            <person name="Wortman J."/>
            <person name="Nusbaum C."/>
            <person name="Birren B."/>
        </authorList>
    </citation>
    <scope>NUCLEOTIDE SEQUENCE</scope>
    <source>
        <strain evidence="2">CBS 10117</strain>
    </source>
</reference>
<accession>A0A1A5ZYM9</accession>
<evidence type="ECO:0000313" key="2">
    <source>
        <dbReference type="EMBL" id="WWC64455.1"/>
    </source>
</evidence>
<dbReference type="EMBL" id="CP144538">
    <property type="protein sequence ID" value="WWC64455.1"/>
    <property type="molecule type" value="Genomic_DNA"/>
</dbReference>